<dbReference type="GeneID" id="31004978"/>
<keyword evidence="1" id="KW-1133">Transmembrane helix</keyword>
<comment type="caution">
    <text evidence="2">The sequence shown here is derived from an EMBL/GenBank/DDBJ whole genome shotgun (WGS) entry which is preliminary data.</text>
</comment>
<protein>
    <submittedName>
        <fullName evidence="2">Uncharacterized protein</fullName>
    </submittedName>
</protein>
<evidence type="ECO:0000313" key="2">
    <source>
        <dbReference type="EMBL" id="OKL59294.1"/>
    </source>
</evidence>
<evidence type="ECO:0000313" key="3">
    <source>
        <dbReference type="Proteomes" id="UP000214365"/>
    </source>
</evidence>
<dbReference type="RefSeq" id="XP_020119415.1">
    <property type="nucleotide sequence ID" value="XM_020267520.1"/>
</dbReference>
<dbReference type="Proteomes" id="UP000214365">
    <property type="component" value="Unassembled WGS sequence"/>
</dbReference>
<organism evidence="2 3">
    <name type="scientific">Talaromyces atroroseus</name>
    <dbReference type="NCBI Taxonomy" id="1441469"/>
    <lineage>
        <taxon>Eukaryota</taxon>
        <taxon>Fungi</taxon>
        <taxon>Dikarya</taxon>
        <taxon>Ascomycota</taxon>
        <taxon>Pezizomycotina</taxon>
        <taxon>Eurotiomycetes</taxon>
        <taxon>Eurotiomycetidae</taxon>
        <taxon>Eurotiales</taxon>
        <taxon>Trichocomaceae</taxon>
        <taxon>Talaromyces</taxon>
        <taxon>Talaromyces sect. Trachyspermi</taxon>
    </lineage>
</organism>
<proteinExistence type="predicted"/>
<keyword evidence="1" id="KW-0812">Transmembrane</keyword>
<dbReference type="OrthoDB" id="4227373at2759"/>
<feature type="transmembrane region" description="Helical" evidence="1">
    <location>
        <begin position="158"/>
        <end position="182"/>
    </location>
</feature>
<sequence>MPHPPNFITRFAKTQEIARQKPHFLLNAALHERHCIIGRDSPIETLLVLLRRPWCVLEICVSNRHEKNTGVLEAMLTFARTAQEFDYAGYRTAVFLLEYELLARARTRVYCHSHAMKQGECFGRANAESKGYSFNSSRRVYAMCNTVFLPSLMSFNSFWIRLICVCAIELGVSFSCMINMLCDQKRSQKQATIFSPDLVMPVGVLRHACRRQSEIDMASFWRSREKVVDDHIDESIVEKMLGLYRDVLRRTGDYI</sequence>
<reference evidence="2 3" key="1">
    <citation type="submission" date="2015-06" db="EMBL/GenBank/DDBJ databases">
        <title>Talaromyces atroroseus IBT 11181 draft genome.</title>
        <authorList>
            <person name="Rasmussen K.B."/>
            <person name="Rasmussen S."/>
            <person name="Petersen B."/>
            <person name="Sicheritz-Ponten T."/>
            <person name="Mortensen U.H."/>
            <person name="Thrane U."/>
        </authorList>
    </citation>
    <scope>NUCLEOTIDE SEQUENCE [LARGE SCALE GENOMIC DNA]</scope>
    <source>
        <strain evidence="2 3">IBT 11181</strain>
    </source>
</reference>
<accession>A0A225ALV0</accession>
<gene>
    <name evidence="2" type="ORF">UA08_05222</name>
</gene>
<evidence type="ECO:0000256" key="1">
    <source>
        <dbReference type="SAM" id="Phobius"/>
    </source>
</evidence>
<keyword evidence="1" id="KW-0472">Membrane</keyword>
<dbReference type="AlphaFoldDB" id="A0A225ALV0"/>
<keyword evidence="3" id="KW-1185">Reference proteome</keyword>
<dbReference type="EMBL" id="LFMY01000007">
    <property type="protein sequence ID" value="OKL59294.1"/>
    <property type="molecule type" value="Genomic_DNA"/>
</dbReference>
<name>A0A225ALV0_TALAT</name>